<organism evidence="2 3">
    <name type="scientific">Wohlfahrtiimonas chitiniclastica</name>
    <dbReference type="NCBI Taxonomy" id="400946"/>
    <lineage>
        <taxon>Bacteria</taxon>
        <taxon>Pseudomonadati</taxon>
        <taxon>Pseudomonadota</taxon>
        <taxon>Gammaproteobacteria</taxon>
        <taxon>Cardiobacteriales</taxon>
        <taxon>Ignatzschineriaceae</taxon>
        <taxon>Wohlfahrtiimonas</taxon>
    </lineage>
</organism>
<evidence type="ECO:0000313" key="3">
    <source>
        <dbReference type="Proteomes" id="UP000680020"/>
    </source>
</evidence>
<reference evidence="2" key="1">
    <citation type="submission" date="2021-03" db="EMBL/GenBank/DDBJ databases">
        <title>Identification and antibiotic profiling of Wohlfahrtiimonas chitiniclastica, an underestimated human pathogen.</title>
        <authorList>
            <person name="Kopf A."/>
            <person name="Bunk B."/>
            <person name="Coldewey S."/>
            <person name="Gunzer F."/>
            <person name="Riedel T."/>
            <person name="Schroettner P."/>
        </authorList>
    </citation>
    <scope>NUCLEOTIDE SEQUENCE</scope>
    <source>
        <strain evidence="2">DSM 100917</strain>
    </source>
</reference>
<gene>
    <name evidence="2" type="ORF">J7561_04815</name>
</gene>
<dbReference type="Gene3D" id="1.10.1200.10">
    <property type="entry name" value="ACP-like"/>
    <property type="match status" value="1"/>
</dbReference>
<dbReference type="EMBL" id="JAGIBU010000003">
    <property type="protein sequence ID" value="MBS7824522.1"/>
    <property type="molecule type" value="Genomic_DNA"/>
</dbReference>
<evidence type="ECO:0000313" key="2">
    <source>
        <dbReference type="EMBL" id="MBS7824522.1"/>
    </source>
</evidence>
<accession>A0A162VMN9</accession>
<proteinExistence type="predicted"/>
<dbReference type="Pfam" id="PF00550">
    <property type="entry name" value="PP-binding"/>
    <property type="match status" value="1"/>
</dbReference>
<dbReference type="PROSITE" id="PS50075">
    <property type="entry name" value="CARRIER"/>
    <property type="match status" value="1"/>
</dbReference>
<dbReference type="AlphaFoldDB" id="A0A162VMN9"/>
<dbReference type="GeneID" id="58263973"/>
<comment type="caution">
    <text evidence="2">The sequence shown here is derived from an EMBL/GenBank/DDBJ whole genome shotgun (WGS) entry which is preliminary data.</text>
</comment>
<evidence type="ECO:0000259" key="1">
    <source>
        <dbReference type="PROSITE" id="PS50075"/>
    </source>
</evidence>
<dbReference type="InterPro" id="IPR009081">
    <property type="entry name" value="PP-bd_ACP"/>
</dbReference>
<dbReference type="RefSeq" id="WP_008315845.1">
    <property type="nucleotide sequence ID" value="NZ_CP115969.1"/>
</dbReference>
<name>A0A162VMN9_9GAMM</name>
<feature type="domain" description="Carrier" evidence="1">
    <location>
        <begin position="1"/>
        <end position="79"/>
    </location>
</feature>
<dbReference type="Proteomes" id="UP000680020">
    <property type="component" value="Unassembled WGS sequence"/>
</dbReference>
<sequence length="81" mass="9372">MTRDQIYAQIVSIISELFEIPPEDIRLDSNLYTELDLDSIDAVDLVVQLRKVLKRDIEPSVFKQVRTVNDVVDVIENILKD</sequence>
<dbReference type="SUPFAM" id="SSF47336">
    <property type="entry name" value="ACP-like"/>
    <property type="match status" value="1"/>
</dbReference>
<dbReference type="NCBIfam" id="NF003757">
    <property type="entry name" value="PRK05350.1"/>
    <property type="match status" value="1"/>
</dbReference>
<protein>
    <submittedName>
        <fullName evidence="2">Acyl carrier protein</fullName>
    </submittedName>
</protein>
<dbReference type="InterPro" id="IPR036736">
    <property type="entry name" value="ACP-like_sf"/>
</dbReference>